<dbReference type="SMART" id="SM00609">
    <property type="entry name" value="VIT"/>
    <property type="match status" value="1"/>
</dbReference>
<dbReference type="Pfam" id="PF08487">
    <property type="entry name" value="VIT"/>
    <property type="match status" value="1"/>
</dbReference>
<dbReference type="Gene3D" id="2.60.40.1120">
    <property type="entry name" value="Carboxypeptidase-like, regulatory domain"/>
    <property type="match status" value="1"/>
</dbReference>
<dbReference type="PROSITE" id="PS51468">
    <property type="entry name" value="VIT"/>
    <property type="match status" value="1"/>
</dbReference>
<dbReference type="InterPro" id="IPR019220">
    <property type="entry name" value="DUF2135"/>
</dbReference>
<proteinExistence type="predicted"/>
<evidence type="ECO:0000313" key="3">
    <source>
        <dbReference type="EMBL" id="SBW02879.1"/>
    </source>
</evidence>
<feature type="repeat" description="TPR" evidence="1">
    <location>
        <begin position="853"/>
        <end position="886"/>
    </location>
</feature>
<dbReference type="PROSITE" id="PS50005">
    <property type="entry name" value="TPR"/>
    <property type="match status" value="2"/>
</dbReference>
<gene>
    <name evidence="3" type="ORF">KL86DYS2_12336</name>
</gene>
<dbReference type="SUPFAM" id="SSF49464">
    <property type="entry name" value="Carboxypeptidase regulatory domain-like"/>
    <property type="match status" value="1"/>
</dbReference>
<keyword evidence="1" id="KW-0802">TPR repeat</keyword>
<dbReference type="SUPFAM" id="SSF48452">
    <property type="entry name" value="TPR-like"/>
    <property type="match status" value="1"/>
</dbReference>
<dbReference type="EMBL" id="FLUL01000001">
    <property type="protein sequence ID" value="SBW02879.1"/>
    <property type="molecule type" value="Genomic_DNA"/>
</dbReference>
<feature type="repeat" description="TPR" evidence="1">
    <location>
        <begin position="887"/>
        <end position="920"/>
    </location>
</feature>
<dbReference type="AlphaFoldDB" id="A0A212JTW7"/>
<dbReference type="InterPro" id="IPR019734">
    <property type="entry name" value="TPR_rpt"/>
</dbReference>
<evidence type="ECO:0000259" key="2">
    <source>
        <dbReference type="PROSITE" id="PS51468"/>
    </source>
</evidence>
<dbReference type="InterPro" id="IPR036465">
    <property type="entry name" value="vWFA_dom_sf"/>
</dbReference>
<dbReference type="Pfam" id="PF13715">
    <property type="entry name" value="CarbopepD_reg_2"/>
    <property type="match status" value="1"/>
</dbReference>
<protein>
    <recommendedName>
        <fullName evidence="2">VIT domain-containing protein</fullName>
    </recommendedName>
</protein>
<organism evidence="3">
    <name type="scientific">uncultured Dysgonomonas sp</name>
    <dbReference type="NCBI Taxonomy" id="206096"/>
    <lineage>
        <taxon>Bacteria</taxon>
        <taxon>Pseudomonadati</taxon>
        <taxon>Bacteroidota</taxon>
        <taxon>Bacteroidia</taxon>
        <taxon>Bacteroidales</taxon>
        <taxon>Dysgonomonadaceae</taxon>
        <taxon>Dysgonomonas</taxon>
        <taxon>environmental samples</taxon>
    </lineage>
</organism>
<dbReference type="InterPro" id="IPR013694">
    <property type="entry name" value="VIT"/>
</dbReference>
<dbReference type="InterPro" id="IPR011990">
    <property type="entry name" value="TPR-like_helical_dom_sf"/>
</dbReference>
<dbReference type="Gene3D" id="2.60.120.380">
    <property type="match status" value="1"/>
</dbReference>
<dbReference type="PANTHER" id="PTHR45737">
    <property type="entry name" value="VON WILLEBRAND FACTOR A DOMAIN-CONTAINING PROTEIN 5A"/>
    <property type="match status" value="1"/>
</dbReference>
<sequence length="1081" mass="121889">MKTNKYLNTMKKYLLLITFIWIGIYCLAQQVNPGSPTIQVKDMQATELPIRISNVNIDIKVVGPLAVTTVEMTLYNPNKRVLEGELQFPLAEGQNISRFALDINGKLREGVVVEKAKGQEVFESIVRRGVDPGLLEKTQGNNFKTRVYPLFARGTRKVVIAYEQELPKTGDNYRFFLPVEYGNNELDKFNLHITVFGKETQPKIDKTPWGGFTFSNEGDVYQASYSAQKYKGKGQLVFSVPVKNDALTFLEKGIISGETIFYSQVFPPLKEQSREVPKRIALYWDASSSMDRRNFDLEANMLSGYFKEIGNVTVDLHTFNCFLGKAQTFNIRNGNWNALRETLEKVSYDGATRLGALDFADVNADEIFLFSDGLSNFGEQIQQIGGTPISVVCSSLSADHSLLKYLATASGGKYINLLQQAPSDAVKLLLNQNFRLISALYNEKEISDFTASTLILNSESGFSVTGKLKAAKASINLNFGIGDKITYTKTLTIDSRDVANYGNIVERVWAEKKITQLDMLFNRNKEEIEELGKRYNIVTRNTSLIVLENLSDYIQYRIVPPAELLEEYNKSVMQIENDEKAARERQINGVIYLFNGRKTWFEKDFTQQPEKVVSKPRSIASPFLNVQSGSVRGVVVDSSGVPIIGATVIVQGTDTGSITDLDGKYSINARNGDILVFKFIGYEPKAVKIENNVANAILEDSQMMLEEVVVGYGIERRVDVTGSVSTVSADELQSLSNALQGRMQGVQITEDTGAGNEIGIENTENGISNQGYQSEDVKAAIELKTWKSNAPYIAKLKSKSDEDLYPAYLAIKEEYKTTPSFFLEVASLFEERGLKEKALIILSNLAELEAENYRLLRVLGYRLKQLGYNEYAIEQFKTVLRLRPEEPQSYRDLGLAYAQNNQYQEAVDMLYKIVEGSWDDRFPEIEVIAVEEMNQVIAEANRKKVTLNLLNVDERLIYSMPMDIRVVLNWDTDDSDMDLWVTDPYGEKCYYKYRFTKTGGLMSCDFTGGYGPEEFMIRKAVKGKYIIQANYYGSQDQTVIGPTTVYLDIYTYYATGEEKKKTITLRLSQNKEVINVGEVEF</sequence>
<dbReference type="PANTHER" id="PTHR45737:SF6">
    <property type="entry name" value="VON WILLEBRAND FACTOR A DOMAIN-CONTAINING PROTEIN 5A"/>
    <property type="match status" value="1"/>
</dbReference>
<dbReference type="Pfam" id="PF09906">
    <property type="entry name" value="DUF2135"/>
    <property type="match status" value="1"/>
</dbReference>
<feature type="domain" description="VIT" evidence="2">
    <location>
        <begin position="36"/>
        <end position="164"/>
    </location>
</feature>
<accession>A0A212JTW7</accession>
<dbReference type="Gene3D" id="3.40.50.410">
    <property type="entry name" value="von Willebrand factor, type A domain"/>
    <property type="match status" value="1"/>
</dbReference>
<reference evidence="3" key="1">
    <citation type="submission" date="2016-04" db="EMBL/GenBank/DDBJ databases">
        <authorList>
            <person name="Evans L.H."/>
            <person name="Alamgir A."/>
            <person name="Owens N."/>
            <person name="Weber N.D."/>
            <person name="Virtaneva K."/>
            <person name="Barbian K."/>
            <person name="Babar A."/>
            <person name="Rosenke K."/>
        </authorList>
    </citation>
    <scope>NUCLEOTIDE SEQUENCE</scope>
    <source>
        <strain evidence="3">86-2</strain>
    </source>
</reference>
<dbReference type="SUPFAM" id="SSF53300">
    <property type="entry name" value="vWA-like"/>
    <property type="match status" value="1"/>
</dbReference>
<name>A0A212JTW7_9BACT</name>
<evidence type="ECO:0000256" key="1">
    <source>
        <dbReference type="PROSITE-ProRule" id="PRU00339"/>
    </source>
</evidence>
<dbReference type="InterPro" id="IPR008969">
    <property type="entry name" value="CarboxyPept-like_regulatory"/>
</dbReference>
<dbReference type="Gene3D" id="1.25.40.10">
    <property type="entry name" value="Tetratricopeptide repeat domain"/>
    <property type="match status" value="1"/>
</dbReference>